<evidence type="ECO:0000256" key="1">
    <source>
        <dbReference type="ARBA" id="ARBA00022737"/>
    </source>
</evidence>
<comment type="caution">
    <text evidence="4">The sequence shown here is derived from an EMBL/GenBank/DDBJ whole genome shotgun (WGS) entry which is preliminary data.</text>
</comment>
<dbReference type="SUPFAM" id="SSF57889">
    <property type="entry name" value="Cysteine-rich domain"/>
    <property type="match status" value="2"/>
</dbReference>
<dbReference type="InterPro" id="IPR046349">
    <property type="entry name" value="C1-like_sf"/>
</dbReference>
<evidence type="ECO:0000259" key="3">
    <source>
        <dbReference type="Pfam" id="PF03107"/>
    </source>
</evidence>
<dbReference type="Gene3D" id="3.30.60.20">
    <property type="match status" value="1"/>
</dbReference>
<evidence type="ECO:0000256" key="2">
    <source>
        <dbReference type="SAM" id="Phobius"/>
    </source>
</evidence>
<reference evidence="4" key="1">
    <citation type="submission" date="2023-02" db="EMBL/GenBank/DDBJ databases">
        <title>Genome of toxic invasive species Heracleum sosnowskyi carries increased number of genes despite the absence of recent whole-genome duplications.</title>
        <authorList>
            <person name="Schelkunov M."/>
            <person name="Shtratnikova V."/>
            <person name="Makarenko M."/>
            <person name="Klepikova A."/>
            <person name="Omelchenko D."/>
            <person name="Novikova G."/>
            <person name="Obukhova E."/>
            <person name="Bogdanov V."/>
            <person name="Penin A."/>
            <person name="Logacheva M."/>
        </authorList>
    </citation>
    <scope>NUCLEOTIDE SEQUENCE</scope>
    <source>
        <strain evidence="4">Hsosn_3</strain>
        <tissue evidence="4">Leaf</tissue>
    </source>
</reference>
<dbReference type="EMBL" id="JAUIZM010000002">
    <property type="protein sequence ID" value="KAK1396265.1"/>
    <property type="molecule type" value="Genomic_DNA"/>
</dbReference>
<evidence type="ECO:0000313" key="5">
    <source>
        <dbReference type="Proteomes" id="UP001237642"/>
    </source>
</evidence>
<keyword evidence="5" id="KW-1185">Reference proteome</keyword>
<sequence>MEDIKAYHPSHSEHQLVMRNFKKPYHCDGCKEQGFGPRYKCESSNCDYVLHESCMFNSQTATHDFYPDYAFKFSYEPRSCGAWCNAWGENINGFVYHCADKDLDFHPCCLNLKSKMAIDGVKFKLDDKVTSKCIWCKSKTLKGKFQGGWLYKSKCNQYHFHVHCITEMIQESLKIRDDENETTSMLSMKNPELCLQRSSNEGSLRGGKYRKIVKVFMTAVVAILLGDPAAFFATILFNLIT</sequence>
<dbReference type="Proteomes" id="UP001237642">
    <property type="component" value="Unassembled WGS sequence"/>
</dbReference>
<feature type="domain" description="DC1" evidence="3">
    <location>
        <begin position="9"/>
        <end position="55"/>
    </location>
</feature>
<organism evidence="4 5">
    <name type="scientific">Heracleum sosnowskyi</name>
    <dbReference type="NCBI Taxonomy" id="360622"/>
    <lineage>
        <taxon>Eukaryota</taxon>
        <taxon>Viridiplantae</taxon>
        <taxon>Streptophyta</taxon>
        <taxon>Embryophyta</taxon>
        <taxon>Tracheophyta</taxon>
        <taxon>Spermatophyta</taxon>
        <taxon>Magnoliopsida</taxon>
        <taxon>eudicotyledons</taxon>
        <taxon>Gunneridae</taxon>
        <taxon>Pentapetalae</taxon>
        <taxon>asterids</taxon>
        <taxon>campanulids</taxon>
        <taxon>Apiales</taxon>
        <taxon>Apiaceae</taxon>
        <taxon>Apioideae</taxon>
        <taxon>apioid superclade</taxon>
        <taxon>Tordylieae</taxon>
        <taxon>Tordyliinae</taxon>
        <taxon>Heracleum</taxon>
    </lineage>
</organism>
<dbReference type="PANTHER" id="PTHR46477:SF5">
    <property type="entry name" value="PHORBOL-ESTER_DAG-TYPE DOMAIN-CONTAINING PROTEIN"/>
    <property type="match status" value="1"/>
</dbReference>
<dbReference type="PANTHER" id="PTHR46477">
    <property type="entry name" value="CYSTEINE/HISTIDINE-RICH C1 DOMAIN FAMILY PROTEIN"/>
    <property type="match status" value="1"/>
</dbReference>
<feature type="transmembrane region" description="Helical" evidence="2">
    <location>
        <begin position="215"/>
        <end position="240"/>
    </location>
</feature>
<reference evidence="4" key="2">
    <citation type="submission" date="2023-05" db="EMBL/GenBank/DDBJ databases">
        <authorList>
            <person name="Schelkunov M.I."/>
        </authorList>
    </citation>
    <scope>NUCLEOTIDE SEQUENCE</scope>
    <source>
        <strain evidence="4">Hsosn_3</strain>
        <tissue evidence="4">Leaf</tissue>
    </source>
</reference>
<evidence type="ECO:0000313" key="4">
    <source>
        <dbReference type="EMBL" id="KAK1396265.1"/>
    </source>
</evidence>
<gene>
    <name evidence="4" type="ORF">POM88_006128</name>
</gene>
<protein>
    <submittedName>
        <fullName evidence="4">Phorbol-ester/DAG-type domain-containing protein</fullName>
    </submittedName>
</protein>
<dbReference type="AlphaFoldDB" id="A0AAD8J5S6"/>
<keyword evidence="2" id="KW-0472">Membrane</keyword>
<name>A0AAD8J5S6_9APIA</name>
<keyword evidence="2" id="KW-1133">Transmembrane helix</keyword>
<keyword evidence="1" id="KW-0677">Repeat</keyword>
<dbReference type="InterPro" id="IPR004146">
    <property type="entry name" value="DC1"/>
</dbReference>
<accession>A0AAD8J5S6</accession>
<keyword evidence="2" id="KW-0812">Transmembrane</keyword>
<dbReference type="Pfam" id="PF03107">
    <property type="entry name" value="C1_2"/>
    <property type="match status" value="1"/>
</dbReference>
<proteinExistence type="predicted"/>